<keyword evidence="2" id="KW-0472">Membrane</keyword>
<keyword evidence="2" id="KW-1133">Transmembrane helix</keyword>
<feature type="transmembrane region" description="Helical" evidence="2">
    <location>
        <begin position="13"/>
        <end position="30"/>
    </location>
</feature>
<reference evidence="3 4" key="1">
    <citation type="submission" date="2018-05" db="EMBL/GenBank/DDBJ databases">
        <title>Genomic Encyclopedia of Type Strains, Phase IV (KMG-IV): sequencing the most valuable type-strain genomes for metagenomic binning, comparative biology and taxonomic classification.</title>
        <authorList>
            <person name="Goeker M."/>
        </authorList>
    </citation>
    <scope>NUCLEOTIDE SEQUENCE [LARGE SCALE GENOMIC DNA]</scope>
    <source>
        <strain evidence="3 4">DSM 2626</strain>
    </source>
</reference>
<keyword evidence="2" id="KW-0812">Transmembrane</keyword>
<dbReference type="EMBL" id="QGGH01000002">
    <property type="protein sequence ID" value="PWJ93031.1"/>
    <property type="molecule type" value="Genomic_DNA"/>
</dbReference>
<sequence length="72" mass="8079">MPSPRIGSVPMEYATMFRLLIAGALAYVTYRLTRQMIDDVPDTVDPLLLPPSQHDREALRRQSAAIGVDPQR</sequence>
<evidence type="ECO:0000313" key="4">
    <source>
        <dbReference type="Proteomes" id="UP000245631"/>
    </source>
</evidence>
<comment type="caution">
    <text evidence="3">The sequence shown here is derived from an EMBL/GenBank/DDBJ whole genome shotgun (WGS) entry which is preliminary data.</text>
</comment>
<evidence type="ECO:0000256" key="2">
    <source>
        <dbReference type="SAM" id="Phobius"/>
    </source>
</evidence>
<protein>
    <submittedName>
        <fullName evidence="3">Uncharacterized protein</fullName>
    </submittedName>
</protein>
<evidence type="ECO:0000256" key="1">
    <source>
        <dbReference type="SAM" id="MobiDB-lite"/>
    </source>
</evidence>
<proteinExistence type="predicted"/>
<organism evidence="3 4">
    <name type="scientific">Rhizobium loti</name>
    <name type="common">Mesorhizobium loti</name>
    <dbReference type="NCBI Taxonomy" id="381"/>
    <lineage>
        <taxon>Bacteria</taxon>
        <taxon>Pseudomonadati</taxon>
        <taxon>Pseudomonadota</taxon>
        <taxon>Alphaproteobacteria</taxon>
        <taxon>Hyphomicrobiales</taxon>
        <taxon>Phyllobacteriaceae</taxon>
        <taxon>Mesorhizobium</taxon>
    </lineage>
</organism>
<gene>
    <name evidence="3" type="ORF">C8D77_102808</name>
</gene>
<name>A0A8E2WIG5_RHILI</name>
<dbReference type="Proteomes" id="UP000245631">
    <property type="component" value="Unassembled WGS sequence"/>
</dbReference>
<evidence type="ECO:0000313" key="3">
    <source>
        <dbReference type="EMBL" id="PWJ93031.1"/>
    </source>
</evidence>
<feature type="region of interest" description="Disordered" evidence="1">
    <location>
        <begin position="49"/>
        <end position="72"/>
    </location>
</feature>
<accession>A0A8E2WIG5</accession>
<dbReference type="AlphaFoldDB" id="A0A8E2WIG5"/>